<comment type="caution">
    <text evidence="4">The sequence shown here is derived from an EMBL/GenBank/DDBJ whole genome shotgun (WGS) entry which is preliminary data.</text>
</comment>
<feature type="compositionally biased region" description="Basic and acidic residues" evidence="1">
    <location>
        <begin position="111"/>
        <end position="126"/>
    </location>
</feature>
<accession>A0ABS5EK04</accession>
<evidence type="ECO:0000313" key="5">
    <source>
        <dbReference type="Proteomes" id="UP000698752"/>
    </source>
</evidence>
<evidence type="ECO:0000259" key="3">
    <source>
        <dbReference type="Pfam" id="PF23639"/>
    </source>
</evidence>
<sequence length="346" mass="37019">MMEIGEIVRLLAQGAESLARELLPGGRREGREWVAGDLAGSPGRGVSVCIAGPKAGIWGDFSAGLHGDALDLVAVCRFGGNKTEALKWARGWLGLGEARSGGRAPAPPPPRPRDVEGERREAEQRRQKGRGLWAAGVPIPGTPAEVYLAGRGISLEALGRAPNVLRFNARTWCTERGAAHPAMVALIQDQGFTIGAHRTFLAPDGRGKARIKAAKKVLGATDGGLIPLWRGASDKPLKDAPEGDTIAIAEGIEDALTIALHCPEWRVVACVSIGNMAKLTLPPTIMDVRLCFDRDGENPAVRTARERAIDRYMREGRSVFAMQPAEGFKDFNEEHQAALRGRRGAA</sequence>
<organism evidence="4 5">
    <name type="scientific">Neoroseomonas terrae</name>
    <dbReference type="NCBI Taxonomy" id="424799"/>
    <lineage>
        <taxon>Bacteria</taxon>
        <taxon>Pseudomonadati</taxon>
        <taxon>Pseudomonadota</taxon>
        <taxon>Alphaproteobacteria</taxon>
        <taxon>Acetobacterales</taxon>
        <taxon>Acetobacteraceae</taxon>
        <taxon>Neoroseomonas</taxon>
    </lineage>
</organism>
<keyword evidence="5" id="KW-1185">Reference proteome</keyword>
<dbReference type="Pfam" id="PF23639">
    <property type="entry name" value="DUF7146"/>
    <property type="match status" value="1"/>
</dbReference>
<reference evidence="5" key="1">
    <citation type="journal article" date="2021" name="Syst. Appl. Microbiol.">
        <title>Roseomonas hellenica sp. nov., isolated from roots of wild-growing Alkanna tinctoria.</title>
        <authorList>
            <person name="Rat A."/>
            <person name="Naranjo H.D."/>
            <person name="Lebbe L."/>
            <person name="Cnockaert M."/>
            <person name="Krigas N."/>
            <person name="Grigoriadou K."/>
            <person name="Maloupa E."/>
            <person name="Willems A."/>
        </authorList>
    </citation>
    <scope>NUCLEOTIDE SEQUENCE [LARGE SCALE GENOMIC DNA]</scope>
    <source>
        <strain evidence="5">LMG 31159</strain>
    </source>
</reference>
<gene>
    <name evidence="4" type="ORF">GXW78_16950</name>
</gene>
<evidence type="ECO:0000259" key="2">
    <source>
        <dbReference type="Pfam" id="PF13362"/>
    </source>
</evidence>
<feature type="region of interest" description="Disordered" evidence="1">
    <location>
        <begin position="98"/>
        <end position="131"/>
    </location>
</feature>
<dbReference type="InterPro" id="IPR055570">
    <property type="entry name" value="DUF7146"/>
</dbReference>
<protein>
    <recommendedName>
        <fullName evidence="6">Toprim domain-containing protein</fullName>
    </recommendedName>
</protein>
<evidence type="ECO:0000256" key="1">
    <source>
        <dbReference type="SAM" id="MobiDB-lite"/>
    </source>
</evidence>
<proteinExistence type="predicted"/>
<dbReference type="RefSeq" id="WP_211870033.1">
    <property type="nucleotide sequence ID" value="NZ_JAAEDI010000018.1"/>
</dbReference>
<name>A0ABS5EK04_9PROT</name>
<feature type="domain" description="DUF7146" evidence="3">
    <location>
        <begin position="124"/>
        <end position="226"/>
    </location>
</feature>
<evidence type="ECO:0008006" key="6">
    <source>
        <dbReference type="Google" id="ProtNLM"/>
    </source>
</evidence>
<dbReference type="Pfam" id="PF13362">
    <property type="entry name" value="Toprim_3"/>
    <property type="match status" value="1"/>
</dbReference>
<feature type="domain" description="Toprim" evidence="2">
    <location>
        <begin position="246"/>
        <end position="338"/>
    </location>
</feature>
<dbReference type="InterPro" id="IPR006171">
    <property type="entry name" value="TOPRIM_dom"/>
</dbReference>
<dbReference type="EMBL" id="JAAEDI010000018">
    <property type="protein sequence ID" value="MBR0651364.1"/>
    <property type="molecule type" value="Genomic_DNA"/>
</dbReference>
<dbReference type="Proteomes" id="UP000698752">
    <property type="component" value="Unassembled WGS sequence"/>
</dbReference>
<evidence type="ECO:0000313" key="4">
    <source>
        <dbReference type="EMBL" id="MBR0651364.1"/>
    </source>
</evidence>